<protein>
    <submittedName>
        <fullName evidence="2">Uncharacterized protein</fullName>
    </submittedName>
</protein>
<proteinExistence type="predicted"/>
<dbReference type="EMBL" id="FOKI01000044">
    <property type="protein sequence ID" value="SFB40378.1"/>
    <property type="molecule type" value="Genomic_DNA"/>
</dbReference>
<keyword evidence="3" id="KW-1185">Reference proteome</keyword>
<name>A0A1I1AVC0_9CLOT</name>
<dbReference type="STRING" id="84698.SAMN04488528_10443"/>
<gene>
    <name evidence="2" type="ORF">SAMN04488528_10443</name>
</gene>
<evidence type="ECO:0000313" key="3">
    <source>
        <dbReference type="Proteomes" id="UP000198619"/>
    </source>
</evidence>
<organism evidence="2 3">
    <name type="scientific">Clostridium frigidicarnis</name>
    <dbReference type="NCBI Taxonomy" id="84698"/>
    <lineage>
        <taxon>Bacteria</taxon>
        <taxon>Bacillati</taxon>
        <taxon>Bacillota</taxon>
        <taxon>Clostridia</taxon>
        <taxon>Eubacteriales</taxon>
        <taxon>Clostridiaceae</taxon>
        <taxon>Clostridium</taxon>
    </lineage>
</organism>
<accession>A0A1I1AVC0</accession>
<keyword evidence="1" id="KW-0472">Membrane</keyword>
<evidence type="ECO:0000313" key="2">
    <source>
        <dbReference type="EMBL" id="SFB40378.1"/>
    </source>
</evidence>
<keyword evidence="1" id="KW-1133">Transmembrane helix</keyword>
<dbReference type="AlphaFoldDB" id="A0A1I1AVC0"/>
<feature type="transmembrane region" description="Helical" evidence="1">
    <location>
        <begin position="24"/>
        <end position="43"/>
    </location>
</feature>
<keyword evidence="1" id="KW-0812">Transmembrane</keyword>
<dbReference type="Proteomes" id="UP000198619">
    <property type="component" value="Unassembled WGS sequence"/>
</dbReference>
<sequence>MKAILNQLYFGDITKKHTLKTKPYVITSLLVLIFKASVVFIIYDNSLEITNM</sequence>
<reference evidence="2 3" key="1">
    <citation type="submission" date="2016-10" db="EMBL/GenBank/DDBJ databases">
        <authorList>
            <person name="de Groot N.N."/>
        </authorList>
    </citation>
    <scope>NUCLEOTIDE SEQUENCE [LARGE SCALE GENOMIC DNA]</scope>
    <source>
        <strain evidence="2 3">DSM 12271</strain>
    </source>
</reference>
<evidence type="ECO:0000256" key="1">
    <source>
        <dbReference type="SAM" id="Phobius"/>
    </source>
</evidence>
<dbReference type="RefSeq" id="WP_177199475.1">
    <property type="nucleotide sequence ID" value="NZ_FOKI01000044.1"/>
</dbReference>